<evidence type="ECO:0000259" key="3">
    <source>
        <dbReference type="Pfam" id="PF17837"/>
    </source>
</evidence>
<dbReference type="EMBL" id="CP084204">
    <property type="protein sequence ID" value="UZX25549.1"/>
    <property type="molecule type" value="Genomic_DNA"/>
</dbReference>
<dbReference type="PRINTS" id="PR01399">
    <property type="entry name" value="ENTSNTHTASED"/>
</dbReference>
<dbReference type="InterPro" id="IPR008278">
    <property type="entry name" value="4-PPantetheinyl_Trfase_dom"/>
</dbReference>
<dbReference type="PANTHER" id="PTHR38096">
    <property type="entry name" value="ENTEROBACTIN SYNTHASE COMPONENT D"/>
    <property type="match status" value="1"/>
</dbReference>
<name>A0ABY6R862_9ACTN</name>
<dbReference type="PANTHER" id="PTHR38096:SF1">
    <property type="entry name" value="ENTEROBACTIN SYNTHASE COMPONENT D"/>
    <property type="match status" value="1"/>
</dbReference>
<feature type="domain" description="4'-phosphopantetheinyl transferase" evidence="2">
    <location>
        <begin position="101"/>
        <end position="182"/>
    </location>
</feature>
<gene>
    <name evidence="4" type="ORF">LDH80_34755</name>
</gene>
<sequence length="224" mass="24204">MIAELLPEAVVSVWRRDDTEPVTLFPEEAAAVARAVGGRQREFATVRLCARLALRRLGLPETPLAPGARGEPPWPQGVAGSMTHCAGYRAAALARTADVLSLGIDAEPAAPLPEGVLDQVSLPGERRHLDTLTARTPGVPWDRLLFSAKESVFKTWYPLTRRELGFDEASVAFEPAPDPRGHTGAFTARLLVPGPVAGDARHDHFTGRWLVREGLVLTAIALTR</sequence>
<evidence type="ECO:0000313" key="4">
    <source>
        <dbReference type="EMBL" id="UZX25549.1"/>
    </source>
</evidence>
<dbReference type="InterPro" id="IPR041354">
    <property type="entry name" value="4PPT_N"/>
</dbReference>
<dbReference type="Pfam" id="PF17837">
    <property type="entry name" value="4PPT_N"/>
    <property type="match status" value="1"/>
</dbReference>
<accession>A0ABY6R862</accession>
<dbReference type="SUPFAM" id="SSF56214">
    <property type="entry name" value="4'-phosphopantetheinyl transferase"/>
    <property type="match status" value="1"/>
</dbReference>
<dbReference type="InterPro" id="IPR037143">
    <property type="entry name" value="4-PPantetheinyl_Trfase_dom_sf"/>
</dbReference>
<evidence type="ECO:0000259" key="2">
    <source>
        <dbReference type="Pfam" id="PF01648"/>
    </source>
</evidence>
<dbReference type="GeneID" id="95604710"/>
<organism evidence="4 5">
    <name type="scientific">Streptomyces tanashiensis</name>
    <dbReference type="NCBI Taxonomy" id="67367"/>
    <lineage>
        <taxon>Bacteria</taxon>
        <taxon>Bacillati</taxon>
        <taxon>Actinomycetota</taxon>
        <taxon>Actinomycetes</taxon>
        <taxon>Kitasatosporales</taxon>
        <taxon>Streptomycetaceae</taxon>
        <taxon>Streptomyces</taxon>
    </lineage>
</organism>
<protein>
    <submittedName>
        <fullName evidence="4">4'-phosphopantetheinyl transferase superfamily protein</fullName>
    </submittedName>
</protein>
<reference evidence="4" key="1">
    <citation type="submission" date="2021-09" db="EMBL/GenBank/DDBJ databases">
        <title>Complete genome sequence and metabolic characterization of Streptomyces tanashiensis DSM 731 the producer of antibacterial Kalafungin and diverse secondary metabolites.</title>
        <authorList>
            <person name="Abbasi M.N."/>
            <person name="Anwar M.N."/>
            <person name="Alam K."/>
            <person name="Shoaib M."/>
            <person name="Lin Z."/>
            <person name="Hayat M."/>
            <person name="Ali M.I."/>
            <person name="Malik H.M.T."/>
            <person name="Ahmed I."/>
            <person name="Li A."/>
            <person name="Hailong Wang H."/>
            <person name="Zhang Y."/>
        </authorList>
    </citation>
    <scope>NUCLEOTIDE SEQUENCE</scope>
    <source>
        <strain evidence="4">Kala</strain>
    </source>
</reference>
<proteinExistence type="predicted"/>
<dbReference type="RefSeq" id="WP_267260016.1">
    <property type="nucleotide sequence ID" value="NZ_CP084204.1"/>
</dbReference>
<dbReference type="InterPro" id="IPR003542">
    <property type="entry name" value="Enbac_synth_compD-like"/>
</dbReference>
<evidence type="ECO:0000256" key="1">
    <source>
        <dbReference type="ARBA" id="ARBA00022679"/>
    </source>
</evidence>
<feature type="domain" description="4'-phosphopantetheinyl transferase N-terminal" evidence="3">
    <location>
        <begin position="27"/>
        <end position="94"/>
    </location>
</feature>
<keyword evidence="5" id="KW-1185">Reference proteome</keyword>
<dbReference type="Proteomes" id="UP001164506">
    <property type="component" value="Chromosome"/>
</dbReference>
<dbReference type="GO" id="GO:0016740">
    <property type="term" value="F:transferase activity"/>
    <property type="evidence" value="ECO:0007669"/>
    <property type="project" value="UniProtKB-KW"/>
</dbReference>
<evidence type="ECO:0000313" key="5">
    <source>
        <dbReference type="Proteomes" id="UP001164506"/>
    </source>
</evidence>
<keyword evidence="1 4" id="KW-0808">Transferase</keyword>
<dbReference type="Pfam" id="PF01648">
    <property type="entry name" value="ACPS"/>
    <property type="match status" value="1"/>
</dbReference>